<accession>A0ABQ4EWB7</accession>
<keyword evidence="4" id="KW-1185">Reference proteome</keyword>
<dbReference type="PANTHER" id="PTHR16305:SF28">
    <property type="entry name" value="GUANYLATE CYCLASE DOMAIN-CONTAINING PROTEIN"/>
    <property type="match status" value="1"/>
</dbReference>
<evidence type="ECO:0000256" key="1">
    <source>
        <dbReference type="ARBA" id="ARBA00022741"/>
    </source>
</evidence>
<dbReference type="Gene3D" id="3.40.50.300">
    <property type="entry name" value="P-loop containing nucleotide triphosphate hydrolases"/>
    <property type="match status" value="1"/>
</dbReference>
<evidence type="ECO:0000256" key="2">
    <source>
        <dbReference type="ARBA" id="ARBA00022840"/>
    </source>
</evidence>
<organism evidence="3 4">
    <name type="scientific">Plantactinospora mayteni</name>
    <dbReference type="NCBI Taxonomy" id="566021"/>
    <lineage>
        <taxon>Bacteria</taxon>
        <taxon>Bacillati</taxon>
        <taxon>Actinomycetota</taxon>
        <taxon>Actinomycetes</taxon>
        <taxon>Micromonosporales</taxon>
        <taxon>Micromonosporaceae</taxon>
        <taxon>Plantactinospora</taxon>
    </lineage>
</organism>
<dbReference type="Gene3D" id="1.25.40.10">
    <property type="entry name" value="Tetratricopeptide repeat domain"/>
    <property type="match status" value="1"/>
</dbReference>
<gene>
    <name evidence="3" type="ORF">Pma05_55500</name>
</gene>
<dbReference type="SUPFAM" id="SSF48452">
    <property type="entry name" value="TPR-like"/>
    <property type="match status" value="1"/>
</dbReference>
<reference evidence="3 4" key="1">
    <citation type="submission" date="2021-01" db="EMBL/GenBank/DDBJ databases">
        <title>Whole genome shotgun sequence of Plantactinospora mayteni NBRC 109088.</title>
        <authorList>
            <person name="Komaki H."/>
            <person name="Tamura T."/>
        </authorList>
    </citation>
    <scope>NUCLEOTIDE SEQUENCE [LARGE SCALE GENOMIC DNA]</scope>
    <source>
        <strain evidence="3 4">NBRC 109088</strain>
    </source>
</reference>
<sequence>MDLDDYFVFGAAGPYRRNEVFTDREDYIRLLSDRAHGMAADPLSTADLLDFSRPARNVVVLHGQGGIGKTTLVNQFCAELIGSSSPALPKRRVVASFDFADGSNLGFETVVLRVRAALGSLGRPFTAFDTGLSVYWELKHPGVSLTDFVERSGFLGQEDREQTAQQIAGVVDELLGSVAVVEVGYRMATGLVRRLREAAEVRHLQREFPPFGLILRENDPDRMLGYLPILLAWDIERIRAKRPALAVCHLDTFEAVQGLPREKGLLEDLLARMVYLMPNVLFVVTSRRPLRWHDPVRAVTLTYGGGQRWPHLASADGRGDQHTLAGLTPDYADTFLRERLTVADGTPAIDEAVRRRIVDASAGSPLYLELSVSQYRNAALRAERPDPAQFGGPLPELVLRIMRDLSPAERNLLRASALLAAFDADILRAVLPDVATATIHRFLTNSFVRHAAGTWPEYRIHQTLRQSINACDEYTDDGWVGAERVERAARATARVTEVGLEVWRPDDGDTVVSAQRSQCAVAAMLLVLQAAVEHGLLPDRLGDLTYTLSQLGHWQVLAALPPADDAAPALRRLVEAARLASTAEVDARPRYQRLKTLAQAPWQHPYDAYVAYELGSLTQSTGHHAEGDGFFASLEQAGPLLRSAGAWGRAGVALRRSRLAEVLGYAPPSAGQPLEDARTWDLLGHVYQHGGDFARSAGFFRQALDQARATGAPLWGARAARHLALATMWTDPELAVSMLPEARELNQSLGDLIGLAQCDLAAAIAAAARGDCEEVDDLLARAHQLTEESGVVGQLLPVDAITVLAALATDRPELARTAAAALAADARTDQLAPPVWAAVAGLWLGDDGLHDFAAVGWYDSAELARDRWLRPLHMLRAARGSTEPGG</sequence>
<protein>
    <submittedName>
        <fullName evidence="3">ATP/GTP-binding protein</fullName>
    </submittedName>
</protein>
<keyword evidence="2" id="KW-0067">ATP-binding</keyword>
<dbReference type="InterPro" id="IPR011990">
    <property type="entry name" value="TPR-like_helical_dom_sf"/>
</dbReference>
<dbReference type="RefSeq" id="WP_203860383.1">
    <property type="nucleotide sequence ID" value="NZ_BAAAZQ010000031.1"/>
</dbReference>
<keyword evidence="1" id="KW-0547">Nucleotide-binding</keyword>
<dbReference type="Proteomes" id="UP000621500">
    <property type="component" value="Unassembled WGS sequence"/>
</dbReference>
<dbReference type="InterPro" id="IPR027417">
    <property type="entry name" value="P-loop_NTPase"/>
</dbReference>
<evidence type="ECO:0000313" key="3">
    <source>
        <dbReference type="EMBL" id="GIG98977.1"/>
    </source>
</evidence>
<comment type="caution">
    <text evidence="3">The sequence shown here is derived from an EMBL/GenBank/DDBJ whole genome shotgun (WGS) entry which is preliminary data.</text>
</comment>
<dbReference type="EMBL" id="BONX01000038">
    <property type="protein sequence ID" value="GIG98977.1"/>
    <property type="molecule type" value="Genomic_DNA"/>
</dbReference>
<proteinExistence type="predicted"/>
<dbReference type="PANTHER" id="PTHR16305">
    <property type="entry name" value="TESTICULAR SOLUBLE ADENYLYL CYCLASE"/>
    <property type="match status" value="1"/>
</dbReference>
<dbReference type="SUPFAM" id="SSF52540">
    <property type="entry name" value="P-loop containing nucleoside triphosphate hydrolases"/>
    <property type="match status" value="1"/>
</dbReference>
<evidence type="ECO:0000313" key="4">
    <source>
        <dbReference type="Proteomes" id="UP000621500"/>
    </source>
</evidence>
<name>A0ABQ4EWB7_9ACTN</name>